<protein>
    <submittedName>
        <fullName evidence="3">Uncharacterized protein</fullName>
    </submittedName>
</protein>
<proteinExistence type="predicted"/>
<evidence type="ECO:0000313" key="4">
    <source>
        <dbReference type="Proteomes" id="UP000410492"/>
    </source>
</evidence>
<evidence type="ECO:0000313" key="3">
    <source>
        <dbReference type="EMBL" id="VEN39472.1"/>
    </source>
</evidence>
<feature type="compositionally biased region" description="Polar residues" evidence="1">
    <location>
        <begin position="78"/>
        <end position="97"/>
    </location>
</feature>
<keyword evidence="4" id="KW-1185">Reference proteome</keyword>
<dbReference type="AlphaFoldDB" id="A0A653BV37"/>
<evidence type="ECO:0000256" key="1">
    <source>
        <dbReference type="SAM" id="MobiDB-lite"/>
    </source>
</evidence>
<organism evidence="3 4">
    <name type="scientific">Callosobruchus maculatus</name>
    <name type="common">Southern cowpea weevil</name>
    <name type="synonym">Pulse bruchid</name>
    <dbReference type="NCBI Taxonomy" id="64391"/>
    <lineage>
        <taxon>Eukaryota</taxon>
        <taxon>Metazoa</taxon>
        <taxon>Ecdysozoa</taxon>
        <taxon>Arthropoda</taxon>
        <taxon>Hexapoda</taxon>
        <taxon>Insecta</taxon>
        <taxon>Pterygota</taxon>
        <taxon>Neoptera</taxon>
        <taxon>Endopterygota</taxon>
        <taxon>Coleoptera</taxon>
        <taxon>Polyphaga</taxon>
        <taxon>Cucujiformia</taxon>
        <taxon>Chrysomeloidea</taxon>
        <taxon>Chrysomelidae</taxon>
        <taxon>Bruchinae</taxon>
        <taxon>Bruchini</taxon>
        <taxon>Callosobruchus</taxon>
    </lineage>
</organism>
<evidence type="ECO:0000256" key="2">
    <source>
        <dbReference type="SAM" id="Phobius"/>
    </source>
</evidence>
<gene>
    <name evidence="3" type="ORF">CALMAC_LOCUS3992</name>
</gene>
<sequence length="185" mass="20903">MKPLRYYQFIEKDTSEISIVWKVLHATIFCLIAVNSAICVYGFIDIFDIFNYNCVLYGKPYFTYENYMRTDVKPLTKEPTNSTNSTLHNETVPGNGSQPSPVVKQLILGLEDQTTMLPTHLNTTTAVTTISSNISILDPYERVDEVPVAIAANASQKPPVDDSAAIPNTESLYVYEEEIWYVLYL</sequence>
<reference evidence="3 4" key="1">
    <citation type="submission" date="2019-01" db="EMBL/GenBank/DDBJ databases">
        <authorList>
            <person name="Sayadi A."/>
        </authorList>
    </citation>
    <scope>NUCLEOTIDE SEQUENCE [LARGE SCALE GENOMIC DNA]</scope>
</reference>
<dbReference type="EMBL" id="CAACVG010005594">
    <property type="protein sequence ID" value="VEN39472.1"/>
    <property type="molecule type" value="Genomic_DNA"/>
</dbReference>
<name>A0A653BV37_CALMS</name>
<dbReference type="Proteomes" id="UP000410492">
    <property type="component" value="Unassembled WGS sequence"/>
</dbReference>
<feature type="transmembrane region" description="Helical" evidence="2">
    <location>
        <begin position="20"/>
        <end position="44"/>
    </location>
</feature>
<keyword evidence="2" id="KW-0472">Membrane</keyword>
<feature type="region of interest" description="Disordered" evidence="1">
    <location>
        <begin position="76"/>
        <end position="97"/>
    </location>
</feature>
<accession>A0A653BV37</accession>
<keyword evidence="2" id="KW-1133">Transmembrane helix</keyword>
<keyword evidence="2" id="KW-0812">Transmembrane</keyword>
<dbReference type="OrthoDB" id="8173371at2759"/>